<evidence type="ECO:0000256" key="2">
    <source>
        <dbReference type="SAM" id="Phobius"/>
    </source>
</evidence>
<feature type="transmembrane region" description="Helical" evidence="2">
    <location>
        <begin position="57"/>
        <end position="80"/>
    </location>
</feature>
<dbReference type="InterPro" id="IPR011022">
    <property type="entry name" value="Arrestin_C-like"/>
</dbReference>
<dbReference type="AlphaFoldDB" id="A0A8C6UTY3"/>
<feature type="compositionally biased region" description="Pro residues" evidence="1">
    <location>
        <begin position="300"/>
        <end position="311"/>
    </location>
</feature>
<dbReference type="GO" id="GO:0015031">
    <property type="term" value="P:protein transport"/>
    <property type="evidence" value="ECO:0007669"/>
    <property type="project" value="TreeGrafter"/>
</dbReference>
<keyword evidence="2" id="KW-0812">Transmembrane</keyword>
<feature type="region of interest" description="Disordered" evidence="1">
    <location>
        <begin position="411"/>
        <end position="467"/>
    </location>
</feature>
<feature type="compositionally biased region" description="Low complexity" evidence="1">
    <location>
        <begin position="312"/>
        <end position="330"/>
    </location>
</feature>
<dbReference type="Pfam" id="PF02752">
    <property type="entry name" value="Arrestin_C"/>
    <property type="match status" value="1"/>
</dbReference>
<reference evidence="4" key="2">
    <citation type="submission" date="2025-09" db="UniProtKB">
        <authorList>
            <consortium name="Ensembl"/>
        </authorList>
    </citation>
    <scope>IDENTIFICATION</scope>
</reference>
<organism evidence="4 5">
    <name type="scientific">Neogobius melanostomus</name>
    <name type="common">round goby</name>
    <dbReference type="NCBI Taxonomy" id="47308"/>
    <lineage>
        <taxon>Eukaryota</taxon>
        <taxon>Metazoa</taxon>
        <taxon>Chordata</taxon>
        <taxon>Craniata</taxon>
        <taxon>Vertebrata</taxon>
        <taxon>Euteleostomi</taxon>
        <taxon>Actinopterygii</taxon>
        <taxon>Neopterygii</taxon>
        <taxon>Teleostei</taxon>
        <taxon>Neoteleostei</taxon>
        <taxon>Acanthomorphata</taxon>
        <taxon>Gobiaria</taxon>
        <taxon>Gobiiformes</taxon>
        <taxon>Gobioidei</taxon>
        <taxon>Gobiidae</taxon>
        <taxon>Benthophilinae</taxon>
        <taxon>Neogobiini</taxon>
        <taxon>Neogobius</taxon>
    </lineage>
</organism>
<dbReference type="Ensembl" id="ENSNMLT00000043723.1">
    <property type="protein sequence ID" value="ENSNMLP00000039301.1"/>
    <property type="gene ID" value="ENSNMLG00000024177.1"/>
</dbReference>
<feature type="compositionally biased region" description="Low complexity" evidence="1">
    <location>
        <begin position="359"/>
        <end position="374"/>
    </location>
</feature>
<evidence type="ECO:0000313" key="5">
    <source>
        <dbReference type="Proteomes" id="UP000694523"/>
    </source>
</evidence>
<dbReference type="GO" id="GO:0007399">
    <property type="term" value="P:nervous system development"/>
    <property type="evidence" value="ECO:0007669"/>
    <property type="project" value="UniProtKB-ARBA"/>
</dbReference>
<dbReference type="PANTHER" id="PTHR11188">
    <property type="entry name" value="ARRESTIN DOMAIN CONTAINING PROTEIN"/>
    <property type="match status" value="1"/>
</dbReference>
<proteinExistence type="predicted"/>
<feature type="region of interest" description="Disordered" evidence="1">
    <location>
        <begin position="359"/>
        <end position="396"/>
    </location>
</feature>
<evidence type="ECO:0000259" key="3">
    <source>
        <dbReference type="SMART" id="SM01017"/>
    </source>
</evidence>
<keyword evidence="2" id="KW-1133">Transmembrane helix</keyword>
<dbReference type="InterPro" id="IPR050357">
    <property type="entry name" value="Arrestin_domain-protein"/>
</dbReference>
<dbReference type="Proteomes" id="UP000694523">
    <property type="component" value="Unplaced"/>
</dbReference>
<evidence type="ECO:0000256" key="1">
    <source>
        <dbReference type="SAM" id="MobiDB-lite"/>
    </source>
</evidence>
<feature type="region of interest" description="Disordered" evidence="1">
    <location>
        <begin position="295"/>
        <end position="332"/>
    </location>
</feature>
<dbReference type="SUPFAM" id="SSF81296">
    <property type="entry name" value="E set domains"/>
    <property type="match status" value="2"/>
</dbReference>
<dbReference type="Gene3D" id="2.60.40.640">
    <property type="match status" value="2"/>
</dbReference>
<feature type="compositionally biased region" description="Pro residues" evidence="1">
    <location>
        <begin position="375"/>
        <end position="391"/>
    </location>
</feature>
<keyword evidence="5" id="KW-1185">Reference proteome</keyword>
<dbReference type="InterPro" id="IPR014756">
    <property type="entry name" value="Ig_E-set"/>
</dbReference>
<dbReference type="SMART" id="SM01017">
    <property type="entry name" value="Arrestin_C"/>
    <property type="match status" value="1"/>
</dbReference>
<name>A0A8C6UTY3_9GOBI</name>
<dbReference type="InterPro" id="IPR014752">
    <property type="entry name" value="Arrestin-like_C"/>
</dbReference>
<dbReference type="PANTHER" id="PTHR11188:SF135">
    <property type="entry name" value="ARRESTIN DOMAIN CONTAINING 3-LIKE-RELATED"/>
    <property type="match status" value="1"/>
</dbReference>
<keyword evidence="2" id="KW-0472">Membrane</keyword>
<sequence length="467" mass="50534">KMPSIRNLTITYDVETLFVKAKGDVNVQWSEQLGESSYSAHRRLFKQKHFLIAEDTFYLFGFFHNFLKFTVTVNICIIFFSRNMPSSFRGTNGKVVYKLEAKLSRNWRIDRIVEKEIYFSTKSFLNIDQLMFPQTGSINKEVGIFSKGSVQMDATVDRRGYAPGDTVSINAKIRNSSSKDVTPKFSLIQTVMCCANGNTVYEKNLICKEVGGCVQPQTHNEVRSKFKIPSDAPLTINNCDILSVEYSISGYHFSSDPKVVFPVVLFSGGFSSKTTPSVSVSPVCPYAAGGAIGGPSSSDFPPPASTYPPSPHSGTSMHPATSPHHPASPALDAGAGAGLYPVPPVQFAGGYYNPVPQQPNPYGSPFSSSSSAPVFNPPPSASPTVHPPSLGPAPFSSAPPTYNTLVKPVGLNNTVPSPPSYPSAPLMPTLPSEISAPSAPLTENFLDQSDDKPPTYEILFPPSDRNN</sequence>
<accession>A0A8C6UTY3</accession>
<protein>
    <recommendedName>
        <fullName evidence="3">Arrestin C-terminal-like domain-containing protein</fullName>
    </recommendedName>
</protein>
<dbReference type="GO" id="GO:0005886">
    <property type="term" value="C:plasma membrane"/>
    <property type="evidence" value="ECO:0007669"/>
    <property type="project" value="TreeGrafter"/>
</dbReference>
<feature type="domain" description="Arrestin C-terminal-like" evidence="3">
    <location>
        <begin position="146"/>
        <end position="277"/>
    </location>
</feature>
<reference evidence="4" key="1">
    <citation type="submission" date="2025-08" db="UniProtKB">
        <authorList>
            <consortium name="Ensembl"/>
        </authorList>
    </citation>
    <scope>IDENTIFICATION</scope>
</reference>
<evidence type="ECO:0000313" key="4">
    <source>
        <dbReference type="Ensembl" id="ENSNMLP00000039301.1"/>
    </source>
</evidence>
<dbReference type="GO" id="GO:0005737">
    <property type="term" value="C:cytoplasm"/>
    <property type="evidence" value="ECO:0007669"/>
    <property type="project" value="TreeGrafter"/>
</dbReference>